<feature type="domain" description="ASCH" evidence="1">
    <location>
        <begin position="6"/>
        <end position="70"/>
    </location>
</feature>
<comment type="caution">
    <text evidence="2">The sequence shown here is derived from an EMBL/GenBank/DDBJ whole genome shotgun (WGS) entry which is preliminary data.</text>
</comment>
<organism evidence="2 3">
    <name type="scientific">Bacillus cereus</name>
    <dbReference type="NCBI Taxonomy" id="1396"/>
    <lineage>
        <taxon>Bacteria</taxon>
        <taxon>Bacillati</taxon>
        <taxon>Bacillota</taxon>
        <taxon>Bacilli</taxon>
        <taxon>Bacillales</taxon>
        <taxon>Bacillaceae</taxon>
        <taxon>Bacillus</taxon>
        <taxon>Bacillus cereus group</taxon>
    </lineage>
</organism>
<name>A0A9X0MJD1_BACCE</name>
<dbReference type="InterPro" id="IPR015947">
    <property type="entry name" value="PUA-like_sf"/>
</dbReference>
<dbReference type="AlphaFoldDB" id="A0A9X0MJD1"/>
<proteinExistence type="predicted"/>
<accession>A0A9X0MJD1</accession>
<protein>
    <recommendedName>
        <fullName evidence="1">ASCH domain-containing protein</fullName>
    </recommendedName>
</protein>
<dbReference type="Proteomes" id="UP000075476">
    <property type="component" value="Unassembled WGS sequence"/>
</dbReference>
<dbReference type="Gene3D" id="2.30.130.30">
    <property type="entry name" value="Hypothetical protein"/>
    <property type="match status" value="1"/>
</dbReference>
<reference evidence="2 3" key="1">
    <citation type="submission" date="2015-12" db="EMBL/GenBank/DDBJ databases">
        <title>Bacillus cereus Group isolate.</title>
        <authorList>
            <person name="Kovac J."/>
        </authorList>
    </citation>
    <scope>NUCLEOTIDE SEQUENCE [LARGE SCALE GENOMIC DNA]</scope>
    <source>
        <strain evidence="2 3">FSL K6-0073</strain>
    </source>
</reference>
<evidence type="ECO:0000313" key="2">
    <source>
        <dbReference type="EMBL" id="KXY50938.1"/>
    </source>
</evidence>
<dbReference type="InterPro" id="IPR007374">
    <property type="entry name" value="ASCH_domain"/>
</dbReference>
<evidence type="ECO:0000313" key="3">
    <source>
        <dbReference type="Proteomes" id="UP000075476"/>
    </source>
</evidence>
<evidence type="ECO:0000259" key="1">
    <source>
        <dbReference type="Pfam" id="PF04266"/>
    </source>
</evidence>
<dbReference type="EMBL" id="LOMO01000001">
    <property type="protein sequence ID" value="KXY50938.1"/>
    <property type="molecule type" value="Genomic_DNA"/>
</dbReference>
<dbReference type="Pfam" id="PF04266">
    <property type="entry name" value="ASCH"/>
    <property type="match status" value="1"/>
</dbReference>
<sequence length="264" mass="30406">MKGLVIKKHWINLILSGQKDWEIRGRNAKIRGTIALIQSGSGMVFGTVDLVDCIPLTKEAFNSTQEHHKIPVTGDTEPPYKKTHAWVFRNPVIFPKPIPYSHPLGAVIWINIKENIEVKDDDIRDWFNISTSSNLLHPGDVSFNNLLRLYKSALMKYYNIHTSTNITNFFEQVKKLEMPRSAELCTKWMLDKGLSHSETIKSKLPISKEDIPYLDYDAWALQETLKHEDSPYTDDLCSTLIDILSTLSTSTLNRKFRNEKEWSE</sequence>
<gene>
    <name evidence="2" type="ORF">AT268_30800</name>
</gene>
<dbReference type="RefSeq" id="WP_061662263.1">
    <property type="nucleotide sequence ID" value="NZ_LOMO01000001.1"/>
</dbReference>
<dbReference type="SUPFAM" id="SSF88697">
    <property type="entry name" value="PUA domain-like"/>
    <property type="match status" value="1"/>
</dbReference>